<dbReference type="Proteomes" id="UP001431775">
    <property type="component" value="Unassembled WGS sequence"/>
</dbReference>
<name>A0ABT6Q862_9PROT</name>
<accession>A0ABT6Q862</accession>
<evidence type="ECO:0000313" key="1">
    <source>
        <dbReference type="EMBL" id="MDI2113074.1"/>
    </source>
</evidence>
<keyword evidence="2" id="KW-1185">Reference proteome</keyword>
<organism evidence="1 2">
    <name type="scientific">Commensalibacter nepenthis</name>
    <dbReference type="NCBI Taxonomy" id="3043872"/>
    <lineage>
        <taxon>Bacteria</taxon>
        <taxon>Pseudomonadati</taxon>
        <taxon>Pseudomonadota</taxon>
        <taxon>Alphaproteobacteria</taxon>
        <taxon>Acetobacterales</taxon>
        <taxon>Acetobacteraceae</taxon>
    </lineage>
</organism>
<gene>
    <name evidence="1" type="ORF">QJV33_07235</name>
</gene>
<proteinExistence type="predicted"/>
<comment type="caution">
    <text evidence="1">The sequence shown here is derived from an EMBL/GenBank/DDBJ whole genome shotgun (WGS) entry which is preliminary data.</text>
</comment>
<sequence length="99" mass="11553">MSNPAFVDLDQVREKKMATNELIDNAAYVARNIPVACGIIYSLIEKLEADRRKEELFDGETEDFLFQLKYLIHAMQENTNKIHKCLIDTGHKDKLYYQD</sequence>
<dbReference type="EMBL" id="JASBAN010000001">
    <property type="protein sequence ID" value="MDI2113074.1"/>
    <property type="molecule type" value="Genomic_DNA"/>
</dbReference>
<protein>
    <submittedName>
        <fullName evidence="1">Uncharacterized protein</fullName>
    </submittedName>
</protein>
<reference evidence="1" key="1">
    <citation type="submission" date="2023-05" db="EMBL/GenBank/DDBJ databases">
        <title>Whole genome sequence of Commensalibacter sp.</title>
        <authorList>
            <person name="Charoenyingcharoen P."/>
            <person name="Yukphan P."/>
        </authorList>
    </citation>
    <scope>NUCLEOTIDE SEQUENCE</scope>
    <source>
        <strain evidence="1">TBRC 10068</strain>
    </source>
</reference>
<dbReference type="RefSeq" id="WP_281462694.1">
    <property type="nucleotide sequence ID" value="NZ_JASBAN010000001.1"/>
</dbReference>
<evidence type="ECO:0000313" key="2">
    <source>
        <dbReference type="Proteomes" id="UP001431775"/>
    </source>
</evidence>